<comment type="similarity">
    <text evidence="3">Belongs to the lysine N(6)-hydroxylase/L-ornithine N(5)-oxygenase family.</text>
</comment>
<dbReference type="RefSeq" id="WP_378258250.1">
    <property type="nucleotide sequence ID" value="NZ_JBHSJV010000001.1"/>
</dbReference>
<keyword evidence="9" id="KW-1185">Reference proteome</keyword>
<evidence type="ECO:0000256" key="3">
    <source>
        <dbReference type="ARBA" id="ARBA00007588"/>
    </source>
</evidence>
<evidence type="ECO:0000256" key="5">
    <source>
        <dbReference type="ARBA" id="ARBA00022827"/>
    </source>
</evidence>
<sequence length="419" mass="47978">MKDLDFICIGAGPSGLSLGALSSTVPGLKGKILERKSNFEWHGGMLIPDAKMQISYLKDLVTLVDATNPFSFVNYLSVNNRLYQFITANFGSVNREEYSDYLSWVLSSLDNVEQDTLVREVDYKNGWLEIETDKEKYRTNNLVLSTGLSPVIPEVFDDQLKVDKNSLFSSSEYMYKSHDFSGKTVSVIGSGQSGAEIFLDLINQKTNAPEKINWITESDNIFQLDDSPFVNEIFNPGFAEYFYNSSEEEKKQLLSTYNFANNGVSEQTLVEIYQSLYKERYIKKEAKTRSNLLIGHTLKKVYKDNKQYVLEMRTKEETKKITSDVVIFCTGYKYKTPSYLEKIKCLFNRDEDNFLINSDYSVNWKHQDECSVYIQNGAIHTHGLSDPNLSLSSRRSAIIINSIIGYDFYKDLNAHSFIF</sequence>
<dbReference type="Pfam" id="PF13434">
    <property type="entry name" value="Lys_Orn_oxgnase"/>
    <property type="match status" value="1"/>
</dbReference>
<keyword evidence="7" id="KW-0560">Oxidoreductase</keyword>
<dbReference type="SUPFAM" id="SSF51905">
    <property type="entry name" value="FAD/NAD(P)-binding domain"/>
    <property type="match status" value="2"/>
</dbReference>
<dbReference type="InterPro" id="IPR025700">
    <property type="entry name" value="Lys/Orn_oxygenase"/>
</dbReference>
<protein>
    <submittedName>
        <fullName evidence="8">Lysine N(6)-hydroxylase/L-ornithine N(5)-oxygenase family protein</fullName>
    </submittedName>
</protein>
<dbReference type="Proteomes" id="UP001597459">
    <property type="component" value="Unassembled WGS sequence"/>
</dbReference>
<proteinExistence type="inferred from homology"/>
<evidence type="ECO:0000256" key="7">
    <source>
        <dbReference type="ARBA" id="ARBA00023002"/>
    </source>
</evidence>
<comment type="cofactor">
    <cofactor evidence="1">
        <name>FAD</name>
        <dbReference type="ChEBI" id="CHEBI:57692"/>
    </cofactor>
</comment>
<dbReference type="EMBL" id="JBHULX010000001">
    <property type="protein sequence ID" value="MFD2589615.1"/>
    <property type="molecule type" value="Genomic_DNA"/>
</dbReference>
<dbReference type="PANTHER" id="PTHR42802:SF1">
    <property type="entry name" value="L-ORNITHINE N(5)-MONOOXYGENASE"/>
    <property type="match status" value="1"/>
</dbReference>
<evidence type="ECO:0000256" key="2">
    <source>
        <dbReference type="ARBA" id="ARBA00004924"/>
    </source>
</evidence>
<dbReference type="Gene3D" id="3.50.50.60">
    <property type="entry name" value="FAD/NAD(P)-binding domain"/>
    <property type="match status" value="1"/>
</dbReference>
<name>A0ABW5N277_9FLAO</name>
<keyword evidence="6" id="KW-0521">NADP</keyword>
<evidence type="ECO:0000256" key="4">
    <source>
        <dbReference type="ARBA" id="ARBA00022630"/>
    </source>
</evidence>
<accession>A0ABW5N277</accession>
<gene>
    <name evidence="8" type="ORF">ACFSTE_02155</name>
</gene>
<keyword evidence="4" id="KW-0285">Flavoprotein</keyword>
<evidence type="ECO:0000256" key="6">
    <source>
        <dbReference type="ARBA" id="ARBA00022857"/>
    </source>
</evidence>
<dbReference type="InterPro" id="IPR036188">
    <property type="entry name" value="FAD/NAD-bd_sf"/>
</dbReference>
<evidence type="ECO:0000313" key="9">
    <source>
        <dbReference type="Proteomes" id="UP001597459"/>
    </source>
</evidence>
<dbReference type="PANTHER" id="PTHR42802">
    <property type="entry name" value="MONOOXYGENASE"/>
    <property type="match status" value="1"/>
</dbReference>
<comment type="caution">
    <text evidence="8">The sequence shown here is derived from an EMBL/GenBank/DDBJ whole genome shotgun (WGS) entry which is preliminary data.</text>
</comment>
<organism evidence="8 9">
    <name type="scientific">Aquimarina hainanensis</name>
    <dbReference type="NCBI Taxonomy" id="1578017"/>
    <lineage>
        <taxon>Bacteria</taxon>
        <taxon>Pseudomonadati</taxon>
        <taxon>Bacteroidota</taxon>
        <taxon>Flavobacteriia</taxon>
        <taxon>Flavobacteriales</taxon>
        <taxon>Flavobacteriaceae</taxon>
        <taxon>Aquimarina</taxon>
    </lineage>
</organism>
<dbReference type="PRINTS" id="PR00368">
    <property type="entry name" value="FADPNR"/>
</dbReference>
<comment type="pathway">
    <text evidence="2">Siderophore biosynthesis.</text>
</comment>
<reference evidence="9" key="1">
    <citation type="journal article" date="2019" name="Int. J. Syst. Evol. Microbiol.">
        <title>The Global Catalogue of Microorganisms (GCM) 10K type strain sequencing project: providing services to taxonomists for standard genome sequencing and annotation.</title>
        <authorList>
            <consortium name="The Broad Institute Genomics Platform"/>
            <consortium name="The Broad Institute Genome Sequencing Center for Infectious Disease"/>
            <person name="Wu L."/>
            <person name="Ma J."/>
        </authorList>
    </citation>
    <scope>NUCLEOTIDE SEQUENCE [LARGE SCALE GENOMIC DNA]</scope>
    <source>
        <strain evidence="9">KCTC 42423</strain>
    </source>
</reference>
<evidence type="ECO:0000256" key="1">
    <source>
        <dbReference type="ARBA" id="ARBA00001974"/>
    </source>
</evidence>
<keyword evidence="5" id="KW-0274">FAD</keyword>
<evidence type="ECO:0000313" key="8">
    <source>
        <dbReference type="EMBL" id="MFD2589615.1"/>
    </source>
</evidence>